<comment type="similarity">
    <text evidence="4">Belongs to the glycosyltransferase 31 family. Beta3-Gal-T subfamily.</text>
</comment>
<gene>
    <name evidence="25" type="ORF">B4U80_02578</name>
</gene>
<dbReference type="GO" id="GO:0000166">
    <property type="term" value="F:nucleotide binding"/>
    <property type="evidence" value="ECO:0007669"/>
    <property type="project" value="UniProtKB-KW"/>
</dbReference>
<dbReference type="STRING" id="299467.A0A443S2T6"/>
<dbReference type="EC" id="2.4.1.122" evidence="6"/>
<evidence type="ECO:0000256" key="6">
    <source>
        <dbReference type="ARBA" id="ARBA00012557"/>
    </source>
</evidence>
<evidence type="ECO:0000256" key="13">
    <source>
        <dbReference type="ARBA" id="ARBA00022989"/>
    </source>
</evidence>
<sequence length="301" mass="34557">KNEVANELKRKVKVLCWVMTNPKNHESKAKHVKVTWGKRCNQLLFMSSEEDKNLPSIKLNVKEGRNNLWAKTRAAFAYVYNNHYNDADWFMKADDDTYVILENLRYFLMSHNASQPIYFGCKFKPFVKQGYMSGGAGYVLSKEALRRLVEKGMSSGHPKDCHEDHEEGAEDVGMGRCMESLSVKAGDSRDALGRGRFFPFIPEHHVIPGHVDKDFWYWKYIYYPSEQGINCCSDTAISFHYVNPNMMYVLEYLLYHLRPYGVQSEVIPISNNTNSNLLSESKSDSTKGLKSRNSTTTSNIS</sequence>
<comment type="caution">
    <text evidence="25">The sequence shown here is derived from an EMBL/GenBank/DDBJ whole genome shotgun (WGS) entry which is preliminary data.</text>
</comment>
<evidence type="ECO:0000256" key="15">
    <source>
        <dbReference type="ARBA" id="ARBA00023157"/>
    </source>
</evidence>
<comment type="subunit">
    <text evidence="5">Homodimer; disulfide-linked.</text>
</comment>
<comment type="pathway">
    <text evidence="3">Protein modification; protein glycosylation.</text>
</comment>
<dbReference type="FunFam" id="3.90.550.50:FF:000017">
    <property type="entry name" value="Glycoprotein-N-acetylgalactosamine 3-beta-galactosyltransferase 1"/>
    <property type="match status" value="1"/>
</dbReference>
<accession>A0A443S2T6</accession>
<proteinExistence type="inferred from homology"/>
<evidence type="ECO:0000256" key="1">
    <source>
        <dbReference type="ARBA" id="ARBA00001936"/>
    </source>
</evidence>
<comment type="function">
    <text evidence="22">Glycosyltransferase that generates the core 1 O-glycan Gal-beta1-3GalNAc-alpha1-Ser/Thr (T antigen), which is a precursor for many extended O-glycans in glycoproteins.</text>
</comment>
<keyword evidence="7 25" id="KW-0328">Glycosyltransferase</keyword>
<dbReference type="PANTHER" id="PTHR23033">
    <property type="entry name" value="BETA1,3-GALACTOSYLTRANSFERASE"/>
    <property type="match status" value="1"/>
</dbReference>
<feature type="compositionally biased region" description="Polar residues" evidence="23">
    <location>
        <begin position="288"/>
        <end position="301"/>
    </location>
</feature>
<dbReference type="EMBL" id="NCKV01010620">
    <property type="protein sequence ID" value="RWS21835.1"/>
    <property type="molecule type" value="Genomic_DNA"/>
</dbReference>
<keyword evidence="10" id="KW-0479">Metal-binding</keyword>
<dbReference type="InterPro" id="IPR026050">
    <property type="entry name" value="C1GALT1/C1GALT1_chp1"/>
</dbReference>
<dbReference type="Gene3D" id="3.90.550.50">
    <property type="match status" value="1"/>
</dbReference>
<keyword evidence="16" id="KW-0325">Glycoprotein</keyword>
<evidence type="ECO:0000256" key="17">
    <source>
        <dbReference type="ARBA" id="ARBA00023211"/>
    </source>
</evidence>
<keyword evidence="13" id="KW-1133">Transmembrane helix</keyword>
<keyword evidence="26" id="KW-1185">Reference proteome</keyword>
<evidence type="ECO:0000256" key="2">
    <source>
        <dbReference type="ARBA" id="ARBA00004606"/>
    </source>
</evidence>
<evidence type="ECO:0000256" key="21">
    <source>
        <dbReference type="ARBA" id="ARBA00043065"/>
    </source>
</evidence>
<feature type="region of interest" description="Disordered" evidence="23">
    <location>
        <begin position="277"/>
        <end position="301"/>
    </location>
</feature>
<evidence type="ECO:0000256" key="23">
    <source>
        <dbReference type="SAM" id="MobiDB-lite"/>
    </source>
</evidence>
<evidence type="ECO:0000256" key="18">
    <source>
        <dbReference type="ARBA" id="ARBA00040898"/>
    </source>
</evidence>
<comment type="subcellular location">
    <subcellularLocation>
        <location evidence="2">Membrane</location>
        <topology evidence="2">Single-pass type II membrane protein</topology>
    </subcellularLocation>
</comment>
<evidence type="ECO:0000256" key="20">
    <source>
        <dbReference type="ARBA" id="ARBA00042009"/>
    </source>
</evidence>
<dbReference type="PANTHER" id="PTHR23033:SF14">
    <property type="entry name" value="GLYCOPROTEIN-N-ACETYLGALACTOSAMINE 3-BETA-GALACTOSYLTRANSFERASE 1-RELATED"/>
    <property type="match status" value="1"/>
</dbReference>
<evidence type="ECO:0000256" key="22">
    <source>
        <dbReference type="ARBA" id="ARBA00059245"/>
    </source>
</evidence>
<evidence type="ECO:0000259" key="24">
    <source>
        <dbReference type="Pfam" id="PF02434"/>
    </source>
</evidence>
<evidence type="ECO:0000256" key="19">
    <source>
        <dbReference type="ARBA" id="ARBA00041226"/>
    </source>
</evidence>
<dbReference type="GO" id="GO:0016020">
    <property type="term" value="C:membrane"/>
    <property type="evidence" value="ECO:0007669"/>
    <property type="project" value="UniProtKB-SubCell"/>
</dbReference>
<dbReference type="InterPro" id="IPR003378">
    <property type="entry name" value="Fringe-like_glycosylTrfase"/>
</dbReference>
<dbReference type="Proteomes" id="UP000288716">
    <property type="component" value="Unassembled WGS sequence"/>
</dbReference>
<keyword evidence="17" id="KW-0464">Manganese</keyword>
<evidence type="ECO:0000256" key="3">
    <source>
        <dbReference type="ARBA" id="ARBA00004922"/>
    </source>
</evidence>
<keyword evidence="9" id="KW-0812">Transmembrane</keyword>
<dbReference type="OrthoDB" id="414175at2759"/>
<evidence type="ECO:0000256" key="8">
    <source>
        <dbReference type="ARBA" id="ARBA00022679"/>
    </source>
</evidence>
<comment type="cofactor">
    <cofactor evidence="1">
        <name>Mn(2+)</name>
        <dbReference type="ChEBI" id="CHEBI:29035"/>
    </cofactor>
</comment>
<evidence type="ECO:0000313" key="26">
    <source>
        <dbReference type="Proteomes" id="UP000288716"/>
    </source>
</evidence>
<feature type="non-terminal residue" evidence="25">
    <location>
        <position position="1"/>
    </location>
</feature>
<evidence type="ECO:0000256" key="16">
    <source>
        <dbReference type="ARBA" id="ARBA00023180"/>
    </source>
</evidence>
<keyword evidence="12" id="KW-0735">Signal-anchor</keyword>
<keyword evidence="14" id="KW-0472">Membrane</keyword>
<dbReference type="Pfam" id="PF02434">
    <property type="entry name" value="Fringe"/>
    <property type="match status" value="1"/>
</dbReference>
<name>A0A443S2T6_9ACAR</name>
<dbReference type="UniPathway" id="UPA00378"/>
<evidence type="ECO:0000256" key="4">
    <source>
        <dbReference type="ARBA" id="ARBA00006462"/>
    </source>
</evidence>
<keyword evidence="15" id="KW-1015">Disulfide bond</keyword>
<dbReference type="GO" id="GO:0030145">
    <property type="term" value="F:manganese ion binding"/>
    <property type="evidence" value="ECO:0007669"/>
    <property type="project" value="UniProtKB-ARBA"/>
</dbReference>
<evidence type="ECO:0000256" key="5">
    <source>
        <dbReference type="ARBA" id="ARBA00011748"/>
    </source>
</evidence>
<evidence type="ECO:0000256" key="10">
    <source>
        <dbReference type="ARBA" id="ARBA00022723"/>
    </source>
</evidence>
<evidence type="ECO:0000256" key="9">
    <source>
        <dbReference type="ARBA" id="ARBA00022692"/>
    </source>
</evidence>
<protein>
    <recommendedName>
        <fullName evidence="18">Glycoprotein-N-acetylgalactosamine 3-beta-galactosyltransferase 1</fullName>
        <ecNumber evidence="6">2.4.1.122</ecNumber>
    </recommendedName>
    <alternativeName>
        <fullName evidence="20">Core 1 O-glycan T-synthase</fullName>
    </alternativeName>
    <alternativeName>
        <fullName evidence="21">Core 1 UDP-galactose:N-acetylgalactosamine-alpha-R beta 1,3-galactosyltransferase 1</fullName>
    </alternativeName>
    <alternativeName>
        <fullName evidence="19">Core 1 beta1,3-galactosyltransferase 1</fullName>
    </alternativeName>
</protein>
<feature type="domain" description="Fringe-like glycosyltransferase" evidence="24">
    <location>
        <begin position="14"/>
        <end position="185"/>
    </location>
</feature>
<dbReference type="VEuPathDB" id="VectorBase:LDEU010205"/>
<evidence type="ECO:0000313" key="25">
    <source>
        <dbReference type="EMBL" id="RWS21835.1"/>
    </source>
</evidence>
<evidence type="ECO:0000256" key="7">
    <source>
        <dbReference type="ARBA" id="ARBA00022676"/>
    </source>
</evidence>
<evidence type="ECO:0000256" key="14">
    <source>
        <dbReference type="ARBA" id="ARBA00023136"/>
    </source>
</evidence>
<evidence type="ECO:0000256" key="12">
    <source>
        <dbReference type="ARBA" id="ARBA00022968"/>
    </source>
</evidence>
<dbReference type="GO" id="GO:0016263">
    <property type="term" value="F:glycoprotein-N-acetylgalactosamine 3-beta-galactosyltransferase activity"/>
    <property type="evidence" value="ECO:0007669"/>
    <property type="project" value="UniProtKB-EC"/>
</dbReference>
<keyword evidence="8 25" id="KW-0808">Transferase</keyword>
<evidence type="ECO:0000256" key="11">
    <source>
        <dbReference type="ARBA" id="ARBA00022741"/>
    </source>
</evidence>
<dbReference type="AlphaFoldDB" id="A0A443S2T6"/>
<reference evidence="25 26" key="1">
    <citation type="journal article" date="2018" name="Gigascience">
        <title>Genomes of trombidid mites reveal novel predicted allergens and laterally-transferred genes associated with secondary metabolism.</title>
        <authorList>
            <person name="Dong X."/>
            <person name="Chaisiri K."/>
            <person name="Xia D."/>
            <person name="Armstrong S.D."/>
            <person name="Fang Y."/>
            <person name="Donnelly M.J."/>
            <person name="Kadowaki T."/>
            <person name="McGarry J.W."/>
            <person name="Darby A.C."/>
            <person name="Makepeace B.L."/>
        </authorList>
    </citation>
    <scope>NUCLEOTIDE SEQUENCE [LARGE SCALE GENOMIC DNA]</scope>
    <source>
        <strain evidence="25">UoL-UT</strain>
    </source>
</reference>
<keyword evidence="11" id="KW-0547">Nucleotide-binding</keyword>
<organism evidence="25 26">
    <name type="scientific">Leptotrombidium deliense</name>
    <dbReference type="NCBI Taxonomy" id="299467"/>
    <lineage>
        <taxon>Eukaryota</taxon>
        <taxon>Metazoa</taxon>
        <taxon>Ecdysozoa</taxon>
        <taxon>Arthropoda</taxon>
        <taxon>Chelicerata</taxon>
        <taxon>Arachnida</taxon>
        <taxon>Acari</taxon>
        <taxon>Acariformes</taxon>
        <taxon>Trombidiformes</taxon>
        <taxon>Prostigmata</taxon>
        <taxon>Anystina</taxon>
        <taxon>Parasitengona</taxon>
        <taxon>Trombiculoidea</taxon>
        <taxon>Trombiculidae</taxon>
        <taxon>Leptotrombidium</taxon>
    </lineage>
</organism>